<organism evidence="2 3">
    <name type="scientific">Chlorogloeopsis fritschii PCC 6912</name>
    <dbReference type="NCBI Taxonomy" id="211165"/>
    <lineage>
        <taxon>Bacteria</taxon>
        <taxon>Bacillati</taxon>
        <taxon>Cyanobacteriota</taxon>
        <taxon>Cyanophyceae</taxon>
        <taxon>Nostocales</taxon>
        <taxon>Chlorogloeopsidaceae</taxon>
        <taxon>Chlorogloeopsis</taxon>
    </lineage>
</organism>
<comment type="caution">
    <text evidence="2">The sequence shown here is derived from an EMBL/GenBank/DDBJ whole genome shotgun (WGS) entry which is preliminary data.</text>
</comment>
<keyword evidence="1" id="KW-1133">Transmembrane helix</keyword>
<reference evidence="2 3" key="1">
    <citation type="journal article" date="2019" name="Genome Biol. Evol.">
        <title>Day and night: Metabolic profiles and evolutionary relationships of six axenic non-marine cyanobacteria.</title>
        <authorList>
            <person name="Will S.E."/>
            <person name="Henke P."/>
            <person name="Boedeker C."/>
            <person name="Huang S."/>
            <person name="Brinkmann H."/>
            <person name="Rohde M."/>
            <person name="Jarek M."/>
            <person name="Friedl T."/>
            <person name="Seufert S."/>
            <person name="Schumacher M."/>
            <person name="Overmann J."/>
            <person name="Neumann-Schaal M."/>
            <person name="Petersen J."/>
        </authorList>
    </citation>
    <scope>NUCLEOTIDE SEQUENCE [LARGE SCALE GENOMIC DNA]</scope>
    <source>
        <strain evidence="2 3">PCC 6912</strain>
    </source>
</reference>
<sequence>MGALYSGLANFDIADFLCWRLSGVVGEGGCSFCSDEVVPDLVGVLGIIIVVELVQIRCAFAYVVVKK</sequence>
<dbReference type="AlphaFoldDB" id="A0A433NLL9"/>
<evidence type="ECO:0000313" key="2">
    <source>
        <dbReference type="EMBL" id="RUR83820.1"/>
    </source>
</evidence>
<dbReference type="EMBL" id="RSCJ01000006">
    <property type="protein sequence ID" value="RUR83820.1"/>
    <property type="molecule type" value="Genomic_DNA"/>
</dbReference>
<dbReference type="Proteomes" id="UP000268857">
    <property type="component" value="Unassembled WGS sequence"/>
</dbReference>
<name>A0A433NLL9_CHLFR</name>
<keyword evidence="1" id="KW-0472">Membrane</keyword>
<keyword evidence="3" id="KW-1185">Reference proteome</keyword>
<accession>A0A433NLL9</accession>
<evidence type="ECO:0000256" key="1">
    <source>
        <dbReference type="SAM" id="Phobius"/>
    </source>
</evidence>
<evidence type="ECO:0000313" key="3">
    <source>
        <dbReference type="Proteomes" id="UP000268857"/>
    </source>
</evidence>
<protein>
    <submittedName>
        <fullName evidence="2">Uncharacterized protein</fullName>
    </submittedName>
</protein>
<gene>
    <name evidence="2" type="ORF">PCC6912_20630</name>
</gene>
<keyword evidence="1" id="KW-0812">Transmembrane</keyword>
<feature type="transmembrane region" description="Helical" evidence="1">
    <location>
        <begin position="41"/>
        <end position="65"/>
    </location>
</feature>
<proteinExistence type="predicted"/>